<keyword evidence="9" id="KW-1185">Reference proteome</keyword>
<dbReference type="GO" id="GO:0000049">
    <property type="term" value="F:tRNA binding"/>
    <property type="evidence" value="ECO:0007669"/>
    <property type="project" value="UniProtKB-UniRule"/>
</dbReference>
<dbReference type="GO" id="GO:0030677">
    <property type="term" value="C:ribonuclease P complex"/>
    <property type="evidence" value="ECO:0007669"/>
    <property type="project" value="TreeGrafter"/>
</dbReference>
<dbReference type="RefSeq" id="WP_192039485.1">
    <property type="nucleotide sequence ID" value="NZ_JACYWE010000006.1"/>
</dbReference>
<keyword evidence="3 6" id="KW-0255">Endonuclease</keyword>
<evidence type="ECO:0000256" key="6">
    <source>
        <dbReference type="HAMAP-Rule" id="MF_00227"/>
    </source>
</evidence>
<comment type="caution">
    <text evidence="8">The sequence shown here is derived from an EMBL/GenBank/DDBJ whole genome shotgun (WGS) entry which is preliminary data.</text>
</comment>
<organism evidence="8 9">
    <name type="scientific">Lolliginicoccus lacisalsi</name>
    <dbReference type="NCBI Taxonomy" id="2742202"/>
    <lineage>
        <taxon>Bacteria</taxon>
        <taxon>Bacillati</taxon>
        <taxon>Actinomycetota</taxon>
        <taxon>Actinomycetes</taxon>
        <taxon>Mycobacteriales</taxon>
        <taxon>Hoyosellaceae</taxon>
        <taxon>Lolliginicoccus</taxon>
    </lineage>
</organism>
<dbReference type="InterPro" id="IPR020568">
    <property type="entry name" value="Ribosomal_Su5_D2-typ_SF"/>
</dbReference>
<dbReference type="EC" id="3.1.26.5" evidence="6 7"/>
<comment type="function">
    <text evidence="6">RNaseP catalyzes the removal of the 5'-leader sequence from pre-tRNA to produce the mature 5'-terminus. It can also cleave other RNA substrates such as 4.5S RNA. The protein component plays an auxiliary but essential role in vivo by binding to the 5'-leader sequence and broadening the substrate specificity of the ribozyme.</text>
</comment>
<keyword evidence="2 6" id="KW-0540">Nuclease</keyword>
<dbReference type="HAMAP" id="MF_00227">
    <property type="entry name" value="RNase_P"/>
    <property type="match status" value="1"/>
</dbReference>
<dbReference type="PANTHER" id="PTHR33992">
    <property type="entry name" value="RIBONUCLEASE P PROTEIN COMPONENT"/>
    <property type="match status" value="1"/>
</dbReference>
<evidence type="ECO:0000256" key="5">
    <source>
        <dbReference type="ARBA" id="ARBA00022884"/>
    </source>
</evidence>
<dbReference type="Gene3D" id="3.30.230.10">
    <property type="match status" value="1"/>
</dbReference>
<evidence type="ECO:0000313" key="9">
    <source>
        <dbReference type="Proteomes" id="UP000642993"/>
    </source>
</evidence>
<sequence length="120" mass="13338">MLPQRYRLRSSHDFSVVVRRGTKTKQRDLVLYAHPRDSETTMIHGPRVGLIVSKSVGNAVGRHRVSRMLRHAFLFDTTNLDLDADVVIRALPSAGSATTAALAEQIRRGIAIVSHRGSLR</sequence>
<name>A0A927JCX6_9ACTN</name>
<dbReference type="AlphaFoldDB" id="A0A927JCX6"/>
<keyword evidence="1 6" id="KW-0819">tRNA processing</keyword>
<dbReference type="Proteomes" id="UP000642993">
    <property type="component" value="Unassembled WGS sequence"/>
</dbReference>
<dbReference type="Pfam" id="PF00825">
    <property type="entry name" value="Ribonuclease_P"/>
    <property type="match status" value="1"/>
</dbReference>
<dbReference type="GO" id="GO:0004526">
    <property type="term" value="F:ribonuclease P activity"/>
    <property type="evidence" value="ECO:0007669"/>
    <property type="project" value="UniProtKB-UniRule"/>
</dbReference>
<keyword evidence="4 6" id="KW-0378">Hydrolase</keyword>
<dbReference type="EMBL" id="JACYWE010000006">
    <property type="protein sequence ID" value="MBD8507023.1"/>
    <property type="molecule type" value="Genomic_DNA"/>
</dbReference>
<accession>A0A927JCX6</accession>
<dbReference type="InterPro" id="IPR000100">
    <property type="entry name" value="RNase_P"/>
</dbReference>
<protein>
    <recommendedName>
        <fullName evidence="6 7">Ribonuclease P protein component</fullName>
        <shortName evidence="6">RNase P protein</shortName>
        <shortName evidence="6">RNaseP protein</shortName>
        <ecNumber evidence="6 7">3.1.26.5</ecNumber>
    </recommendedName>
    <alternativeName>
        <fullName evidence="6">Protein C5</fullName>
    </alternativeName>
</protein>
<evidence type="ECO:0000256" key="7">
    <source>
        <dbReference type="NCBIfam" id="TIGR00188"/>
    </source>
</evidence>
<dbReference type="SUPFAM" id="SSF54211">
    <property type="entry name" value="Ribosomal protein S5 domain 2-like"/>
    <property type="match status" value="1"/>
</dbReference>
<dbReference type="GO" id="GO:0042781">
    <property type="term" value="F:3'-tRNA processing endoribonuclease activity"/>
    <property type="evidence" value="ECO:0007669"/>
    <property type="project" value="TreeGrafter"/>
</dbReference>
<keyword evidence="5 6" id="KW-0694">RNA-binding</keyword>
<evidence type="ECO:0000256" key="3">
    <source>
        <dbReference type="ARBA" id="ARBA00022759"/>
    </source>
</evidence>
<proteinExistence type="inferred from homology"/>
<evidence type="ECO:0000256" key="1">
    <source>
        <dbReference type="ARBA" id="ARBA00022694"/>
    </source>
</evidence>
<dbReference type="InterPro" id="IPR014721">
    <property type="entry name" value="Ribsml_uS5_D2-typ_fold_subgr"/>
</dbReference>
<evidence type="ECO:0000313" key="8">
    <source>
        <dbReference type="EMBL" id="MBD8507023.1"/>
    </source>
</evidence>
<comment type="catalytic activity">
    <reaction evidence="6">
        <text>Endonucleolytic cleavage of RNA, removing 5'-extranucleotides from tRNA precursor.</text>
        <dbReference type="EC" id="3.1.26.5"/>
    </reaction>
</comment>
<gene>
    <name evidence="6 8" type="primary">rnpA</name>
    <name evidence="8" type="ORF">HT102_11040</name>
</gene>
<dbReference type="PANTHER" id="PTHR33992:SF1">
    <property type="entry name" value="RIBONUCLEASE P PROTEIN COMPONENT"/>
    <property type="match status" value="1"/>
</dbReference>
<reference evidence="8" key="1">
    <citation type="submission" date="2020-09" db="EMBL/GenBank/DDBJ databases">
        <title>Hoyosella lacisalsi sp. nov., a halotolerant actinobacterium isolated from soil of Lake Gudzhirganskoe.</title>
        <authorList>
            <person name="Yang Q."/>
            <person name="Guo P.Y."/>
            <person name="Liu S.W."/>
            <person name="Li F.N."/>
            <person name="Sun C.H."/>
        </authorList>
    </citation>
    <scope>NUCLEOTIDE SEQUENCE</scope>
    <source>
        <strain evidence="8">G463</strain>
    </source>
</reference>
<comment type="subunit">
    <text evidence="6">Consists of a catalytic RNA component (M1 or rnpB) and a protein subunit.</text>
</comment>
<evidence type="ECO:0000256" key="4">
    <source>
        <dbReference type="ARBA" id="ARBA00022801"/>
    </source>
</evidence>
<dbReference type="GO" id="GO:0001682">
    <property type="term" value="P:tRNA 5'-leader removal"/>
    <property type="evidence" value="ECO:0007669"/>
    <property type="project" value="UniProtKB-UniRule"/>
</dbReference>
<dbReference type="NCBIfam" id="TIGR00188">
    <property type="entry name" value="rnpA"/>
    <property type="match status" value="1"/>
</dbReference>
<comment type="similarity">
    <text evidence="6">Belongs to the RnpA family.</text>
</comment>
<evidence type="ECO:0000256" key="2">
    <source>
        <dbReference type="ARBA" id="ARBA00022722"/>
    </source>
</evidence>